<evidence type="ECO:0000313" key="3">
    <source>
        <dbReference type="Proteomes" id="UP001446205"/>
    </source>
</evidence>
<accession>A0ABU9D746</accession>
<dbReference type="EMBL" id="JBBPCO010000005">
    <property type="protein sequence ID" value="MEK8089357.1"/>
    <property type="molecule type" value="Genomic_DNA"/>
</dbReference>
<comment type="caution">
    <text evidence="2">The sequence shown here is derived from an EMBL/GenBank/DDBJ whole genome shotgun (WGS) entry which is preliminary data.</text>
</comment>
<name>A0ABU9D746_9PROT</name>
<evidence type="ECO:0000259" key="1">
    <source>
        <dbReference type="Pfam" id="PF01590"/>
    </source>
</evidence>
<dbReference type="InterPro" id="IPR003018">
    <property type="entry name" value="GAF"/>
</dbReference>
<gene>
    <name evidence="2" type="ORF">WOB96_06210</name>
</gene>
<sequence length="173" mass="19765">MSYYQTTVMTARHLLQNGGVRLALRYLNSRTPHRFTAIFRFEEGTLRNLHLIDRLDPKVERCPDLPVLESYCLFVRDSGCIFLTEDALHDTRVAGHPKQRVVQSYCGVPLFDGDDLFGTICHFDYRSIPFSKEDVWVLEEVAPMLIRAIRAGEWVPDRAAFTEGGGLMDRGTV</sequence>
<evidence type="ECO:0000313" key="2">
    <source>
        <dbReference type="EMBL" id="MEK8089357.1"/>
    </source>
</evidence>
<dbReference type="Pfam" id="PF01590">
    <property type="entry name" value="GAF"/>
    <property type="match status" value="1"/>
</dbReference>
<dbReference type="InterPro" id="IPR029016">
    <property type="entry name" value="GAF-like_dom_sf"/>
</dbReference>
<protein>
    <submittedName>
        <fullName evidence="2">GAF domain-containing protein</fullName>
    </submittedName>
</protein>
<dbReference type="Proteomes" id="UP001446205">
    <property type="component" value="Unassembled WGS sequence"/>
</dbReference>
<reference evidence="2 3" key="1">
    <citation type="submission" date="2024-04" db="EMBL/GenBank/DDBJ databases">
        <authorList>
            <person name="Abashina T."/>
            <person name="Shaikin A."/>
        </authorList>
    </citation>
    <scope>NUCLEOTIDE SEQUENCE [LARGE SCALE GENOMIC DNA]</scope>
    <source>
        <strain evidence="2 3">AAFK</strain>
    </source>
</reference>
<dbReference type="Gene3D" id="3.30.450.40">
    <property type="match status" value="1"/>
</dbReference>
<feature type="domain" description="GAF" evidence="1">
    <location>
        <begin position="72"/>
        <end position="148"/>
    </location>
</feature>
<dbReference type="RefSeq" id="WP_341370416.1">
    <property type="nucleotide sequence ID" value="NZ_JBBPCO010000005.1"/>
</dbReference>
<organism evidence="2 3">
    <name type="scientific">Thermithiobacillus plumbiphilus</name>
    <dbReference type="NCBI Taxonomy" id="1729899"/>
    <lineage>
        <taxon>Bacteria</taxon>
        <taxon>Pseudomonadati</taxon>
        <taxon>Pseudomonadota</taxon>
        <taxon>Acidithiobacillia</taxon>
        <taxon>Acidithiobacillales</taxon>
        <taxon>Thermithiobacillaceae</taxon>
        <taxon>Thermithiobacillus</taxon>
    </lineage>
</organism>
<dbReference type="SUPFAM" id="SSF55781">
    <property type="entry name" value="GAF domain-like"/>
    <property type="match status" value="1"/>
</dbReference>
<proteinExistence type="predicted"/>
<keyword evidence="3" id="KW-1185">Reference proteome</keyword>